<protein>
    <submittedName>
        <fullName evidence="1">Uncharacterized protein</fullName>
    </submittedName>
</protein>
<proteinExistence type="predicted"/>
<evidence type="ECO:0000313" key="2">
    <source>
        <dbReference type="Proteomes" id="UP000822688"/>
    </source>
</evidence>
<evidence type="ECO:0000313" key="1">
    <source>
        <dbReference type="EMBL" id="KAG0553846.1"/>
    </source>
</evidence>
<name>A0A8T0G3I0_CERPU</name>
<dbReference type="AlphaFoldDB" id="A0A8T0G3I0"/>
<sequence>MALGQLSGLFRCKFREFLIPEMERVGAGHMSSKRNRRTQWKCTRTGTRTGNMSYMKFTAFGFPYMWHCACQ</sequence>
<dbReference type="Proteomes" id="UP000822688">
    <property type="component" value="Chromosome 12"/>
</dbReference>
<organism evidence="1 2">
    <name type="scientific">Ceratodon purpureus</name>
    <name type="common">Fire moss</name>
    <name type="synonym">Dicranum purpureum</name>
    <dbReference type="NCBI Taxonomy" id="3225"/>
    <lineage>
        <taxon>Eukaryota</taxon>
        <taxon>Viridiplantae</taxon>
        <taxon>Streptophyta</taxon>
        <taxon>Embryophyta</taxon>
        <taxon>Bryophyta</taxon>
        <taxon>Bryophytina</taxon>
        <taxon>Bryopsida</taxon>
        <taxon>Dicranidae</taxon>
        <taxon>Pseudoditrichales</taxon>
        <taxon>Ditrichaceae</taxon>
        <taxon>Ceratodon</taxon>
    </lineage>
</organism>
<reference evidence="1" key="1">
    <citation type="submission" date="2020-06" db="EMBL/GenBank/DDBJ databases">
        <title>WGS assembly of Ceratodon purpureus strain R40.</title>
        <authorList>
            <person name="Carey S.B."/>
            <person name="Jenkins J."/>
            <person name="Shu S."/>
            <person name="Lovell J.T."/>
            <person name="Sreedasyam A."/>
            <person name="Maumus F."/>
            <person name="Tiley G.P."/>
            <person name="Fernandez-Pozo N."/>
            <person name="Barry K."/>
            <person name="Chen C."/>
            <person name="Wang M."/>
            <person name="Lipzen A."/>
            <person name="Daum C."/>
            <person name="Saski C.A."/>
            <person name="Payton A.C."/>
            <person name="Mcbreen J.C."/>
            <person name="Conrad R.E."/>
            <person name="Kollar L.M."/>
            <person name="Olsson S."/>
            <person name="Huttunen S."/>
            <person name="Landis J.B."/>
            <person name="Wickett N.J."/>
            <person name="Johnson M.G."/>
            <person name="Rensing S.A."/>
            <person name="Grimwood J."/>
            <person name="Schmutz J."/>
            <person name="Mcdaniel S.F."/>
        </authorList>
    </citation>
    <scope>NUCLEOTIDE SEQUENCE</scope>
    <source>
        <strain evidence="1">R40</strain>
    </source>
</reference>
<dbReference type="EMBL" id="CM026433">
    <property type="protein sequence ID" value="KAG0553846.1"/>
    <property type="molecule type" value="Genomic_DNA"/>
</dbReference>
<keyword evidence="2" id="KW-1185">Reference proteome</keyword>
<gene>
    <name evidence="1" type="ORF">KC19_12G043600</name>
</gene>
<comment type="caution">
    <text evidence="1">The sequence shown here is derived from an EMBL/GenBank/DDBJ whole genome shotgun (WGS) entry which is preliminary data.</text>
</comment>
<accession>A0A8T0G3I0</accession>